<feature type="compositionally biased region" description="Basic and acidic residues" evidence="1">
    <location>
        <begin position="221"/>
        <end position="235"/>
    </location>
</feature>
<dbReference type="EMBL" id="BSXT01018955">
    <property type="protein sequence ID" value="GMG16768.1"/>
    <property type="molecule type" value="Genomic_DNA"/>
</dbReference>
<name>A0A9W7DAG2_9STRA</name>
<feature type="region of interest" description="Disordered" evidence="1">
    <location>
        <begin position="215"/>
        <end position="249"/>
    </location>
</feature>
<proteinExistence type="predicted"/>
<dbReference type="AlphaFoldDB" id="A0A9W7DAG2"/>
<evidence type="ECO:0000256" key="1">
    <source>
        <dbReference type="SAM" id="MobiDB-lite"/>
    </source>
</evidence>
<feature type="compositionally biased region" description="Basic and acidic residues" evidence="1">
    <location>
        <begin position="152"/>
        <end position="166"/>
    </location>
</feature>
<gene>
    <name evidence="2" type="ORF">Pfra01_002988600</name>
</gene>
<organism evidence="2 3">
    <name type="scientific">Phytophthora fragariaefolia</name>
    <dbReference type="NCBI Taxonomy" id="1490495"/>
    <lineage>
        <taxon>Eukaryota</taxon>
        <taxon>Sar</taxon>
        <taxon>Stramenopiles</taxon>
        <taxon>Oomycota</taxon>
        <taxon>Peronosporomycetes</taxon>
        <taxon>Peronosporales</taxon>
        <taxon>Peronosporaceae</taxon>
        <taxon>Phytophthora</taxon>
    </lineage>
</organism>
<sequence>MGRCCFCISHHERQDDHREPQLHGSLEVEVLQRREHDARQENTRRSLETPCVLALGAARARRVLVLAEGDTDGLCQPVADASHEDEDEDEVGLRRSSEEPAEEEQHEQAREDVARHDPLERVRAVLWPVERVELQHEERRALADGLDEQQEAQERSEVPPGERERAVAHGARVLVGLDQQRHQVGRQQLELPRVVDLEHRVALGDDVAGVVHEAEEAADDAAERGHAHHDEHLGQQEEPEAGVAPELGL</sequence>
<evidence type="ECO:0000313" key="2">
    <source>
        <dbReference type="EMBL" id="GMG16768.1"/>
    </source>
</evidence>
<protein>
    <submittedName>
        <fullName evidence="2">Unnamed protein product</fullName>
    </submittedName>
</protein>
<dbReference type="Proteomes" id="UP001165121">
    <property type="component" value="Unassembled WGS sequence"/>
</dbReference>
<accession>A0A9W7DAG2</accession>
<feature type="region of interest" description="Disordered" evidence="1">
    <location>
        <begin position="73"/>
        <end position="112"/>
    </location>
</feature>
<keyword evidence="3" id="KW-1185">Reference proteome</keyword>
<comment type="caution">
    <text evidence="2">The sequence shown here is derived from an EMBL/GenBank/DDBJ whole genome shotgun (WGS) entry which is preliminary data.</text>
</comment>
<reference evidence="2" key="1">
    <citation type="submission" date="2023-04" db="EMBL/GenBank/DDBJ databases">
        <title>Phytophthora fragariaefolia NBRC 109709.</title>
        <authorList>
            <person name="Ichikawa N."/>
            <person name="Sato H."/>
            <person name="Tonouchi N."/>
        </authorList>
    </citation>
    <scope>NUCLEOTIDE SEQUENCE</scope>
    <source>
        <strain evidence="2">NBRC 109709</strain>
    </source>
</reference>
<feature type="region of interest" description="Disordered" evidence="1">
    <location>
        <begin position="145"/>
        <end position="166"/>
    </location>
</feature>
<evidence type="ECO:0000313" key="3">
    <source>
        <dbReference type="Proteomes" id="UP001165121"/>
    </source>
</evidence>